<feature type="signal peptide" evidence="1">
    <location>
        <begin position="1"/>
        <end position="21"/>
    </location>
</feature>
<evidence type="ECO:0000313" key="2">
    <source>
        <dbReference type="EMBL" id="QGZ94590.1"/>
    </source>
</evidence>
<feature type="chain" id="PRO_5026203319" description="Lipoprotein" evidence="1">
    <location>
        <begin position="22"/>
        <end position="195"/>
    </location>
</feature>
<dbReference type="AlphaFoldDB" id="A0A6I6MHZ1"/>
<proteinExistence type="predicted"/>
<dbReference type="PROSITE" id="PS51257">
    <property type="entry name" value="PROKAR_LIPOPROTEIN"/>
    <property type="match status" value="1"/>
</dbReference>
<dbReference type="Proteomes" id="UP000431269">
    <property type="component" value="Chromosome"/>
</dbReference>
<dbReference type="KEGG" id="tsv:DSM104635_01410"/>
<organism evidence="2 3">
    <name type="scientific">Terricaulis silvestris</name>
    <dbReference type="NCBI Taxonomy" id="2686094"/>
    <lineage>
        <taxon>Bacteria</taxon>
        <taxon>Pseudomonadati</taxon>
        <taxon>Pseudomonadota</taxon>
        <taxon>Alphaproteobacteria</taxon>
        <taxon>Caulobacterales</taxon>
        <taxon>Caulobacteraceae</taxon>
        <taxon>Terricaulis</taxon>
    </lineage>
</organism>
<protein>
    <recommendedName>
        <fullName evidence="4">Lipoprotein</fullName>
    </recommendedName>
</protein>
<keyword evidence="3" id="KW-1185">Reference proteome</keyword>
<evidence type="ECO:0000256" key="1">
    <source>
        <dbReference type="SAM" id="SignalP"/>
    </source>
</evidence>
<dbReference type="RefSeq" id="WP_158765517.1">
    <property type="nucleotide sequence ID" value="NZ_CP047045.1"/>
</dbReference>
<gene>
    <name evidence="2" type="ORF">DSM104635_01410</name>
</gene>
<name>A0A6I6MHZ1_9CAUL</name>
<evidence type="ECO:0000313" key="3">
    <source>
        <dbReference type="Proteomes" id="UP000431269"/>
    </source>
</evidence>
<evidence type="ECO:0008006" key="4">
    <source>
        <dbReference type="Google" id="ProtNLM"/>
    </source>
</evidence>
<keyword evidence="1" id="KW-0732">Signal</keyword>
<sequence>MKRTTLALSLLVLAAACSPPAANEAKVEDVASTTPSGAESAGCFAESSRDWSAVGSQYYVVEGEARGATCREATATIRISSQQGAVLFTQSYPTAQVPLAFNPNGDQTGLRNELEEWISNTADPATADTLPAWPAGAAKPPGFQPASGVTRNTYEGARGAQGPLFCYPDGGESNACVAMAGDRATLLGSLTPERP</sequence>
<accession>A0A6I6MHZ1</accession>
<reference evidence="3" key="1">
    <citation type="submission" date="2019-12" db="EMBL/GenBank/DDBJ databases">
        <title>Complete genome of Terracaulis silvestris 0127_4.</title>
        <authorList>
            <person name="Vieira S."/>
            <person name="Riedel T."/>
            <person name="Sproer C."/>
            <person name="Pascual J."/>
            <person name="Boedeker C."/>
            <person name="Overmann J."/>
        </authorList>
    </citation>
    <scope>NUCLEOTIDE SEQUENCE [LARGE SCALE GENOMIC DNA]</scope>
    <source>
        <strain evidence="3">0127_4</strain>
    </source>
</reference>
<dbReference type="EMBL" id="CP047045">
    <property type="protein sequence ID" value="QGZ94590.1"/>
    <property type="molecule type" value="Genomic_DNA"/>
</dbReference>